<dbReference type="Proteomes" id="UP001597502">
    <property type="component" value="Unassembled WGS sequence"/>
</dbReference>
<evidence type="ECO:0000256" key="4">
    <source>
        <dbReference type="ARBA" id="ARBA00022989"/>
    </source>
</evidence>
<proteinExistence type="inferred from homology"/>
<keyword evidence="4 7" id="KW-1133">Transmembrane helix</keyword>
<keyword evidence="5 7" id="KW-0472">Membrane</keyword>
<reference evidence="10" key="1">
    <citation type="journal article" date="2019" name="Int. J. Syst. Evol. Microbiol.">
        <title>The Global Catalogue of Microorganisms (GCM) 10K type strain sequencing project: providing services to taxonomists for standard genome sequencing and annotation.</title>
        <authorList>
            <consortium name="The Broad Institute Genomics Platform"/>
            <consortium name="The Broad Institute Genome Sequencing Center for Infectious Disease"/>
            <person name="Wu L."/>
            <person name="Ma J."/>
        </authorList>
    </citation>
    <scope>NUCLEOTIDE SEQUENCE [LARGE SCALE GENOMIC DNA]</scope>
    <source>
        <strain evidence="10">TISTR 1535</strain>
    </source>
</reference>
<organism evidence="9 10">
    <name type="scientific">Lentibacillus juripiscarius</name>
    <dbReference type="NCBI Taxonomy" id="257446"/>
    <lineage>
        <taxon>Bacteria</taxon>
        <taxon>Bacillati</taxon>
        <taxon>Bacillota</taxon>
        <taxon>Bacilli</taxon>
        <taxon>Bacillales</taxon>
        <taxon>Bacillaceae</taxon>
        <taxon>Lentibacillus</taxon>
    </lineage>
</organism>
<dbReference type="RefSeq" id="WP_382392958.1">
    <property type="nucleotide sequence ID" value="NZ_JBHUNA010000018.1"/>
</dbReference>
<comment type="caution">
    <text evidence="9">The sequence shown here is derived from an EMBL/GenBank/DDBJ whole genome shotgun (WGS) entry which is preliminary data.</text>
</comment>
<dbReference type="InterPro" id="IPR010619">
    <property type="entry name" value="ThrE-like_N"/>
</dbReference>
<evidence type="ECO:0000256" key="5">
    <source>
        <dbReference type="ARBA" id="ARBA00023136"/>
    </source>
</evidence>
<evidence type="ECO:0000256" key="7">
    <source>
        <dbReference type="SAM" id="Phobius"/>
    </source>
</evidence>
<keyword evidence="3 7" id="KW-0812">Transmembrane</keyword>
<comment type="subcellular location">
    <subcellularLocation>
        <location evidence="1">Cell membrane</location>
        <topology evidence="1">Multi-pass membrane protein</topology>
    </subcellularLocation>
</comment>
<name>A0ABW5V6A7_9BACI</name>
<protein>
    <submittedName>
        <fullName evidence="9">Threonine/serine exporter family protein</fullName>
    </submittedName>
</protein>
<dbReference type="PANTHER" id="PTHR34390">
    <property type="entry name" value="UPF0442 PROTEIN YJJB-RELATED"/>
    <property type="match status" value="1"/>
</dbReference>
<comment type="similarity">
    <text evidence="6">Belongs to the ThrE exporter (TC 2.A.79) family.</text>
</comment>
<evidence type="ECO:0000259" key="8">
    <source>
        <dbReference type="Pfam" id="PF06738"/>
    </source>
</evidence>
<dbReference type="EMBL" id="JBHUNA010000018">
    <property type="protein sequence ID" value="MFD2760956.1"/>
    <property type="molecule type" value="Genomic_DNA"/>
</dbReference>
<evidence type="ECO:0000256" key="3">
    <source>
        <dbReference type="ARBA" id="ARBA00022692"/>
    </source>
</evidence>
<evidence type="ECO:0000256" key="6">
    <source>
        <dbReference type="ARBA" id="ARBA00034125"/>
    </source>
</evidence>
<keyword evidence="2" id="KW-1003">Cell membrane</keyword>
<evidence type="ECO:0000313" key="10">
    <source>
        <dbReference type="Proteomes" id="UP001597502"/>
    </source>
</evidence>
<keyword evidence="10" id="KW-1185">Reference proteome</keyword>
<evidence type="ECO:0000256" key="1">
    <source>
        <dbReference type="ARBA" id="ARBA00004651"/>
    </source>
</evidence>
<feature type="transmembrane region" description="Helical" evidence="7">
    <location>
        <begin position="233"/>
        <end position="255"/>
    </location>
</feature>
<gene>
    <name evidence="9" type="ORF">ACFSUO_08245</name>
</gene>
<feature type="transmembrane region" description="Helical" evidence="7">
    <location>
        <begin position="203"/>
        <end position="221"/>
    </location>
</feature>
<evidence type="ECO:0000313" key="9">
    <source>
        <dbReference type="EMBL" id="MFD2760956.1"/>
    </source>
</evidence>
<feature type="transmembrane region" description="Helical" evidence="7">
    <location>
        <begin position="149"/>
        <end position="167"/>
    </location>
</feature>
<feature type="transmembrane region" description="Helical" evidence="7">
    <location>
        <begin position="174"/>
        <end position="197"/>
    </location>
</feature>
<dbReference type="PANTHER" id="PTHR34390:SF2">
    <property type="entry name" value="SUCCINATE TRANSPORTER SUBUNIT YJJP-RELATED"/>
    <property type="match status" value="1"/>
</dbReference>
<dbReference type="InterPro" id="IPR050539">
    <property type="entry name" value="ThrE_Dicarb/AminoAcid_Exp"/>
</dbReference>
<evidence type="ECO:0000256" key="2">
    <source>
        <dbReference type="ARBA" id="ARBA00022475"/>
    </source>
</evidence>
<feature type="transmembrane region" description="Helical" evidence="7">
    <location>
        <begin position="124"/>
        <end position="143"/>
    </location>
</feature>
<dbReference type="Pfam" id="PF06738">
    <property type="entry name" value="ThrE"/>
    <property type="match status" value="1"/>
</dbReference>
<sequence length="256" mass="27098">MLLLWKVVAVMMDRVLIAKVSMLAGKIMLESGAETYRVEDTMNRIGQAFGLENVQSYATPTGINFSADFADVTNFIRIQNRATDLHKIAAVNSISRAITAEEISINEALGKLNDVDQAQLTFPYWMQIIAAAFVSGSFAIMFGGTWPDFIPAFVAGGVGYAAMVGAGKLVEVSFVAHFIASFILGLLAMLFIANGYGASLDKVIIGAVMPLVPGLHITNAVRDLMAGHLVAGVSKGVESVLTAFAIGAGVAVVFAF</sequence>
<feature type="domain" description="Threonine/serine exporter-like N-terminal" evidence="8">
    <location>
        <begin position="20"/>
        <end position="256"/>
    </location>
</feature>
<accession>A0ABW5V6A7</accession>